<organism evidence="1 2">
    <name type="scientific">Ilex paraguariensis</name>
    <name type="common">yerba mate</name>
    <dbReference type="NCBI Taxonomy" id="185542"/>
    <lineage>
        <taxon>Eukaryota</taxon>
        <taxon>Viridiplantae</taxon>
        <taxon>Streptophyta</taxon>
        <taxon>Embryophyta</taxon>
        <taxon>Tracheophyta</taxon>
        <taxon>Spermatophyta</taxon>
        <taxon>Magnoliopsida</taxon>
        <taxon>eudicotyledons</taxon>
        <taxon>Gunneridae</taxon>
        <taxon>Pentapetalae</taxon>
        <taxon>asterids</taxon>
        <taxon>campanulids</taxon>
        <taxon>Aquifoliales</taxon>
        <taxon>Aquifoliaceae</taxon>
        <taxon>Ilex</taxon>
    </lineage>
</organism>
<sequence>MSDICHKRVGRSCHGMRGFRLKYTRKFSVQRLRRKFLQLFRLFNEWRSSYEHALKTLRSNISRSGSKNDKNSVRRKFLVKEVEVPSMFYTEYRFRSFASSKSFYSEAISECLEFIKRSSVSVDEEPVSHR</sequence>
<dbReference type="PANTHER" id="PTHR34996">
    <property type="entry name" value="OS06G0327400 PROTEIN"/>
    <property type="match status" value="1"/>
</dbReference>
<dbReference type="PANTHER" id="PTHR34996:SF3">
    <property type="entry name" value="OS06G0327400 PROTEIN"/>
    <property type="match status" value="1"/>
</dbReference>
<reference evidence="1 2" key="1">
    <citation type="submission" date="2024-02" db="EMBL/GenBank/DDBJ databases">
        <authorList>
            <person name="Vignale AGUSTIN F."/>
            <person name="Sosa J E."/>
            <person name="Modenutti C."/>
        </authorList>
    </citation>
    <scope>NUCLEOTIDE SEQUENCE [LARGE SCALE GENOMIC DNA]</scope>
</reference>
<proteinExistence type="predicted"/>
<evidence type="ECO:0000313" key="2">
    <source>
        <dbReference type="Proteomes" id="UP001642360"/>
    </source>
</evidence>
<dbReference type="EMBL" id="CAUOFW020002835">
    <property type="protein sequence ID" value="CAK9156272.1"/>
    <property type="molecule type" value="Genomic_DNA"/>
</dbReference>
<gene>
    <name evidence="1" type="ORF">ILEXP_LOCUS24777</name>
</gene>
<name>A0ABC8SH74_9AQUA</name>
<keyword evidence="2" id="KW-1185">Reference proteome</keyword>
<dbReference type="AlphaFoldDB" id="A0ABC8SH74"/>
<accession>A0ABC8SH74</accession>
<protein>
    <submittedName>
        <fullName evidence="1">Uncharacterized protein</fullName>
    </submittedName>
</protein>
<dbReference type="Proteomes" id="UP001642360">
    <property type="component" value="Unassembled WGS sequence"/>
</dbReference>
<comment type="caution">
    <text evidence="1">The sequence shown here is derived from an EMBL/GenBank/DDBJ whole genome shotgun (WGS) entry which is preliminary data.</text>
</comment>
<evidence type="ECO:0000313" key="1">
    <source>
        <dbReference type="EMBL" id="CAK9156272.1"/>
    </source>
</evidence>